<reference evidence="4 5" key="1">
    <citation type="submission" date="2017-07" db="EMBL/GenBank/DDBJ databases">
        <title>Draft Genome Sequences of Select Purple Nonsulfur Bacteria.</title>
        <authorList>
            <person name="Lasarre B."/>
            <person name="Mckinlay J.B."/>
        </authorList>
    </citation>
    <scope>NUCLEOTIDE SEQUENCE [LARGE SCALE GENOMIC DNA]</scope>
    <source>
        <strain evidence="4 5">DSM 11907</strain>
    </source>
</reference>
<dbReference type="NCBIfam" id="NF009386">
    <property type="entry name" value="PRK12745.1"/>
    <property type="match status" value="1"/>
</dbReference>
<proteinExistence type="inferred from homology"/>
<accession>A0A327K7M6</accession>
<dbReference type="OrthoDB" id="9803333at2"/>
<dbReference type="InterPro" id="IPR002347">
    <property type="entry name" value="SDR_fam"/>
</dbReference>
<comment type="similarity">
    <text evidence="1">Belongs to the short-chain dehydrogenases/reductases (SDR) family.</text>
</comment>
<protein>
    <submittedName>
        <fullName evidence="4">3-ketoacyl-ACP reductase</fullName>
    </submittedName>
</protein>
<dbReference type="AlphaFoldDB" id="A0A327K7M6"/>
<dbReference type="EMBL" id="NPEU01000341">
    <property type="protein sequence ID" value="RAI33773.1"/>
    <property type="molecule type" value="Genomic_DNA"/>
</dbReference>
<evidence type="ECO:0000313" key="4">
    <source>
        <dbReference type="EMBL" id="RAI33773.1"/>
    </source>
</evidence>
<dbReference type="SUPFAM" id="SSF51735">
    <property type="entry name" value="NAD(P)-binding Rossmann-fold domains"/>
    <property type="match status" value="1"/>
</dbReference>
<dbReference type="SMART" id="SM00822">
    <property type="entry name" value="PKS_KR"/>
    <property type="match status" value="1"/>
</dbReference>
<dbReference type="PROSITE" id="PS00061">
    <property type="entry name" value="ADH_SHORT"/>
    <property type="match status" value="1"/>
</dbReference>
<sequence length="258" mass="26954">MNQKTKRRVALVTGGRRGIGLAVAEGLARDGYDVAITGTRDDDVAQAAVKTLESHGVAATYVAGNVQDVGDHARVLDAVETALGPIDVFVSNAGVAPPQRLDVLETTPDNFDYVLGVNLRGAFFLAQAVANRMRKVPSETPRAIVVVSSCSAEMVSNNRLEYCISKAGLAMVVEGLAARLAGEGIAVFEVRPGIIKTDMTAGVTSKYDALIEQGLVPAKRWGRPEDIAAAVSALANPAVVFSTGTVVNVDGGLTIPRL</sequence>
<dbReference type="PANTHER" id="PTHR42760:SF133">
    <property type="entry name" value="3-OXOACYL-[ACYL-CARRIER-PROTEIN] REDUCTASE"/>
    <property type="match status" value="1"/>
</dbReference>
<dbReference type="InterPro" id="IPR036291">
    <property type="entry name" value="NAD(P)-bd_dom_sf"/>
</dbReference>
<dbReference type="PRINTS" id="PR00081">
    <property type="entry name" value="GDHRDH"/>
</dbReference>
<dbReference type="RefSeq" id="WP_111359238.1">
    <property type="nucleotide sequence ID" value="NZ_NHSK01000069.1"/>
</dbReference>
<dbReference type="InterPro" id="IPR057326">
    <property type="entry name" value="KR_dom"/>
</dbReference>
<dbReference type="PANTHER" id="PTHR42760">
    <property type="entry name" value="SHORT-CHAIN DEHYDROGENASES/REDUCTASES FAMILY MEMBER"/>
    <property type="match status" value="1"/>
</dbReference>
<dbReference type="GO" id="GO:0006633">
    <property type="term" value="P:fatty acid biosynthetic process"/>
    <property type="evidence" value="ECO:0007669"/>
    <property type="project" value="TreeGrafter"/>
</dbReference>
<evidence type="ECO:0000256" key="1">
    <source>
        <dbReference type="ARBA" id="ARBA00006484"/>
    </source>
</evidence>
<dbReference type="FunFam" id="3.40.50.720:FF:000173">
    <property type="entry name" value="3-oxoacyl-[acyl-carrier protein] reductase"/>
    <property type="match status" value="1"/>
</dbReference>
<keyword evidence="2" id="KW-0560">Oxidoreductase</keyword>
<evidence type="ECO:0000313" key="5">
    <source>
        <dbReference type="Proteomes" id="UP000248863"/>
    </source>
</evidence>
<gene>
    <name evidence="4" type="ORF">CH338_21985</name>
</gene>
<comment type="caution">
    <text evidence="4">The sequence shown here is derived from an EMBL/GenBank/DDBJ whole genome shotgun (WGS) entry which is preliminary data.</text>
</comment>
<dbReference type="InterPro" id="IPR020904">
    <property type="entry name" value="Sc_DH/Rdtase_CS"/>
</dbReference>
<organism evidence="4 5">
    <name type="scientific">Rhodoplanes elegans</name>
    <dbReference type="NCBI Taxonomy" id="29408"/>
    <lineage>
        <taxon>Bacteria</taxon>
        <taxon>Pseudomonadati</taxon>
        <taxon>Pseudomonadota</taxon>
        <taxon>Alphaproteobacteria</taxon>
        <taxon>Hyphomicrobiales</taxon>
        <taxon>Nitrobacteraceae</taxon>
        <taxon>Rhodoplanes</taxon>
    </lineage>
</organism>
<name>A0A327K7M6_9BRAD</name>
<evidence type="ECO:0000259" key="3">
    <source>
        <dbReference type="SMART" id="SM00822"/>
    </source>
</evidence>
<dbReference type="Gene3D" id="3.40.50.720">
    <property type="entry name" value="NAD(P)-binding Rossmann-like Domain"/>
    <property type="match status" value="1"/>
</dbReference>
<dbReference type="GO" id="GO:0048038">
    <property type="term" value="F:quinone binding"/>
    <property type="evidence" value="ECO:0007669"/>
    <property type="project" value="TreeGrafter"/>
</dbReference>
<dbReference type="GO" id="GO:0016616">
    <property type="term" value="F:oxidoreductase activity, acting on the CH-OH group of donors, NAD or NADP as acceptor"/>
    <property type="evidence" value="ECO:0007669"/>
    <property type="project" value="TreeGrafter"/>
</dbReference>
<feature type="domain" description="Ketoreductase" evidence="3">
    <location>
        <begin position="8"/>
        <end position="191"/>
    </location>
</feature>
<dbReference type="Pfam" id="PF13561">
    <property type="entry name" value="adh_short_C2"/>
    <property type="match status" value="1"/>
</dbReference>
<evidence type="ECO:0000256" key="2">
    <source>
        <dbReference type="ARBA" id="ARBA00023002"/>
    </source>
</evidence>
<keyword evidence="5" id="KW-1185">Reference proteome</keyword>
<dbReference type="Proteomes" id="UP000248863">
    <property type="component" value="Unassembled WGS sequence"/>
</dbReference>